<accession>A0A9D9IYB6</accession>
<dbReference type="Proteomes" id="UP000823769">
    <property type="component" value="Unassembled WGS sequence"/>
</dbReference>
<organism evidence="1 2">
    <name type="scientific">Candidatus Cryptobacteroides avistercoris</name>
    <dbReference type="NCBI Taxonomy" id="2840758"/>
    <lineage>
        <taxon>Bacteria</taxon>
        <taxon>Pseudomonadati</taxon>
        <taxon>Bacteroidota</taxon>
        <taxon>Bacteroidia</taxon>
        <taxon>Bacteroidales</taxon>
        <taxon>Candidatus Cryptobacteroides</taxon>
    </lineage>
</organism>
<reference evidence="1" key="2">
    <citation type="journal article" date="2021" name="PeerJ">
        <title>Extensive microbial diversity within the chicken gut microbiome revealed by metagenomics and culture.</title>
        <authorList>
            <person name="Gilroy R."/>
            <person name="Ravi A."/>
            <person name="Getino M."/>
            <person name="Pursley I."/>
            <person name="Horton D.L."/>
            <person name="Alikhan N.F."/>
            <person name="Baker D."/>
            <person name="Gharbi K."/>
            <person name="Hall N."/>
            <person name="Watson M."/>
            <person name="Adriaenssens E.M."/>
            <person name="Foster-Nyarko E."/>
            <person name="Jarju S."/>
            <person name="Secka A."/>
            <person name="Antonio M."/>
            <person name="Oren A."/>
            <person name="Chaudhuri R.R."/>
            <person name="La Ragione R."/>
            <person name="Hildebrand F."/>
            <person name="Pallen M.J."/>
        </authorList>
    </citation>
    <scope>NUCLEOTIDE SEQUENCE</scope>
    <source>
        <strain evidence="1">B3-1481</strain>
    </source>
</reference>
<gene>
    <name evidence="1" type="ORF">IAB76_06320</name>
</gene>
<evidence type="ECO:0000313" key="2">
    <source>
        <dbReference type="Proteomes" id="UP000823769"/>
    </source>
</evidence>
<evidence type="ECO:0000313" key="1">
    <source>
        <dbReference type="EMBL" id="MBO8480705.1"/>
    </source>
</evidence>
<reference evidence="1" key="1">
    <citation type="submission" date="2020-10" db="EMBL/GenBank/DDBJ databases">
        <authorList>
            <person name="Gilroy R."/>
        </authorList>
    </citation>
    <scope>NUCLEOTIDE SEQUENCE</scope>
    <source>
        <strain evidence="1">B3-1481</strain>
    </source>
</reference>
<name>A0A9D9IYB6_9BACT</name>
<sequence>MNLRDIKKDIEYVLGAFLEDCSVVAASNAKVADSTVAELMEEAINLYNELRDKVNVKTDNKKAYYTELRKEIVTRTDALYEKLSAAVKEAVK</sequence>
<proteinExistence type="predicted"/>
<protein>
    <submittedName>
        <fullName evidence="1">Uncharacterized protein</fullName>
    </submittedName>
</protein>
<comment type="caution">
    <text evidence="1">The sequence shown here is derived from an EMBL/GenBank/DDBJ whole genome shotgun (WGS) entry which is preliminary data.</text>
</comment>
<dbReference type="AlphaFoldDB" id="A0A9D9IYB6"/>
<dbReference type="EMBL" id="JADILW010000089">
    <property type="protein sequence ID" value="MBO8480705.1"/>
    <property type="molecule type" value="Genomic_DNA"/>
</dbReference>